<protein>
    <submittedName>
        <fullName evidence="1">Uncharacterized protein</fullName>
    </submittedName>
</protein>
<accession>A0AAW9SCR2</accession>
<evidence type="ECO:0000313" key="1">
    <source>
        <dbReference type="EMBL" id="MEN7550734.1"/>
    </source>
</evidence>
<dbReference type="Proteomes" id="UP001403385">
    <property type="component" value="Unassembled WGS sequence"/>
</dbReference>
<sequence length="151" mass="17946">MHLDQEKIVSKWKTQTKKALEPCIPVRQRQGEELFQMLDNNKIRERIIQVVSERESFQEAFPKANFMYICETYDYGRFQYYDLTIKLDAGNYMHSFIYHKNQDSLEVMPPSNIKNYPDAEIVNFDSADLLPCDCHVDYFLIDFNTKIALKD</sequence>
<gene>
    <name evidence="1" type="ORF">AAG747_22630</name>
</gene>
<name>A0AAW9SCR2_9BACT</name>
<proteinExistence type="predicted"/>
<dbReference type="EMBL" id="JBDKWZ010000016">
    <property type="protein sequence ID" value="MEN7550734.1"/>
    <property type="molecule type" value="Genomic_DNA"/>
</dbReference>
<organism evidence="1 2">
    <name type="scientific">Rapidithrix thailandica</name>
    <dbReference type="NCBI Taxonomy" id="413964"/>
    <lineage>
        <taxon>Bacteria</taxon>
        <taxon>Pseudomonadati</taxon>
        <taxon>Bacteroidota</taxon>
        <taxon>Cytophagia</taxon>
        <taxon>Cytophagales</taxon>
        <taxon>Flammeovirgaceae</taxon>
        <taxon>Rapidithrix</taxon>
    </lineage>
</organism>
<evidence type="ECO:0000313" key="2">
    <source>
        <dbReference type="Proteomes" id="UP001403385"/>
    </source>
</evidence>
<reference evidence="1 2" key="1">
    <citation type="submission" date="2024-04" db="EMBL/GenBank/DDBJ databases">
        <title>Novel genus in family Flammeovirgaceae.</title>
        <authorList>
            <person name="Nguyen T.H."/>
            <person name="Vuong T.Q."/>
            <person name="Le H."/>
            <person name="Kim S.-G."/>
        </authorList>
    </citation>
    <scope>NUCLEOTIDE SEQUENCE [LARGE SCALE GENOMIC DNA]</scope>
    <source>
        <strain evidence="1 2">JCM 23209</strain>
    </source>
</reference>
<comment type="caution">
    <text evidence="1">The sequence shown here is derived from an EMBL/GenBank/DDBJ whole genome shotgun (WGS) entry which is preliminary data.</text>
</comment>
<dbReference type="AlphaFoldDB" id="A0AAW9SCR2"/>
<keyword evidence="2" id="KW-1185">Reference proteome</keyword>
<dbReference type="RefSeq" id="WP_346823516.1">
    <property type="nucleotide sequence ID" value="NZ_JBDKWZ010000016.1"/>
</dbReference>